<evidence type="ECO:0000256" key="1">
    <source>
        <dbReference type="SAM" id="Phobius"/>
    </source>
</evidence>
<keyword evidence="1" id="KW-0812">Transmembrane</keyword>
<dbReference type="AlphaFoldDB" id="A0A3N4IYE0"/>
<gene>
    <name evidence="2" type="ORF">L873DRAFT_354063</name>
</gene>
<name>A0A3N4IYE0_9PEZI</name>
<keyword evidence="1" id="KW-0472">Membrane</keyword>
<dbReference type="EMBL" id="ML120507">
    <property type="protein sequence ID" value="RPA91009.1"/>
    <property type="molecule type" value="Genomic_DNA"/>
</dbReference>
<keyword evidence="1" id="KW-1133">Transmembrane helix</keyword>
<evidence type="ECO:0000313" key="2">
    <source>
        <dbReference type="EMBL" id="RPA91009.1"/>
    </source>
</evidence>
<evidence type="ECO:0000313" key="3">
    <source>
        <dbReference type="Proteomes" id="UP000276215"/>
    </source>
</evidence>
<accession>A0A3N4IYE0</accession>
<feature type="transmembrane region" description="Helical" evidence="1">
    <location>
        <begin position="179"/>
        <end position="197"/>
    </location>
</feature>
<reference evidence="2 3" key="1">
    <citation type="journal article" date="2018" name="Nat. Ecol. Evol.">
        <title>Pezizomycetes genomes reveal the molecular basis of ectomycorrhizal truffle lifestyle.</title>
        <authorList>
            <person name="Murat C."/>
            <person name="Payen T."/>
            <person name="Noel B."/>
            <person name="Kuo A."/>
            <person name="Morin E."/>
            <person name="Chen J."/>
            <person name="Kohler A."/>
            <person name="Krizsan K."/>
            <person name="Balestrini R."/>
            <person name="Da Silva C."/>
            <person name="Montanini B."/>
            <person name="Hainaut M."/>
            <person name="Levati E."/>
            <person name="Barry K.W."/>
            <person name="Belfiori B."/>
            <person name="Cichocki N."/>
            <person name="Clum A."/>
            <person name="Dockter R.B."/>
            <person name="Fauchery L."/>
            <person name="Guy J."/>
            <person name="Iotti M."/>
            <person name="Le Tacon F."/>
            <person name="Lindquist E.A."/>
            <person name="Lipzen A."/>
            <person name="Malagnac F."/>
            <person name="Mello A."/>
            <person name="Molinier V."/>
            <person name="Miyauchi S."/>
            <person name="Poulain J."/>
            <person name="Riccioni C."/>
            <person name="Rubini A."/>
            <person name="Sitrit Y."/>
            <person name="Splivallo R."/>
            <person name="Traeger S."/>
            <person name="Wang M."/>
            <person name="Zifcakova L."/>
            <person name="Wipf D."/>
            <person name="Zambonelli A."/>
            <person name="Paolocci F."/>
            <person name="Nowrousian M."/>
            <person name="Ottonello S."/>
            <person name="Baldrian P."/>
            <person name="Spatafora J.W."/>
            <person name="Henrissat B."/>
            <person name="Nagy L.G."/>
            <person name="Aury J.M."/>
            <person name="Wincker P."/>
            <person name="Grigoriev I.V."/>
            <person name="Bonfante P."/>
            <person name="Martin F.M."/>
        </authorList>
    </citation>
    <scope>NUCLEOTIDE SEQUENCE [LARGE SCALE GENOMIC DNA]</scope>
    <source>
        <strain evidence="2 3">120613-1</strain>
    </source>
</reference>
<sequence>MPPPPDILRESSPNFPLVEPFLAGTSDTFTVPRTLNLPNYTAHRSLSSFRLQYASHLTSTVVHESSPGLTIHKVPITVLYRKPTIKRISRKTTFIPRNPQSYSHFYYYYHYPTTQHFKPLCKSPPSPANPNTFQSPPPLLLQIPPLRLFPRPPPRRLPLPLPRFTPPLALVIEGHRLVLVYRHFFFLLFHVLLLLFLRF</sequence>
<proteinExistence type="predicted"/>
<protein>
    <submittedName>
        <fullName evidence="2">Uncharacterized protein</fullName>
    </submittedName>
</protein>
<keyword evidence="3" id="KW-1185">Reference proteome</keyword>
<dbReference type="Proteomes" id="UP000276215">
    <property type="component" value="Unassembled WGS sequence"/>
</dbReference>
<organism evidence="2 3">
    <name type="scientific">Choiromyces venosus 120613-1</name>
    <dbReference type="NCBI Taxonomy" id="1336337"/>
    <lineage>
        <taxon>Eukaryota</taxon>
        <taxon>Fungi</taxon>
        <taxon>Dikarya</taxon>
        <taxon>Ascomycota</taxon>
        <taxon>Pezizomycotina</taxon>
        <taxon>Pezizomycetes</taxon>
        <taxon>Pezizales</taxon>
        <taxon>Tuberaceae</taxon>
        <taxon>Choiromyces</taxon>
    </lineage>
</organism>